<evidence type="ECO:0000313" key="1">
    <source>
        <dbReference type="EMBL" id="AIE99742.1"/>
    </source>
</evidence>
<name>A0A075GDF0_9ARCH</name>
<sequence>MFGKRMKGLKEGDFVFAKQPDGKYNNIIYGAVTGVDGNKIGVNGVIINPVGLKNKIEQGKAGKRSVEILNNPNPDNCILLLIYRIEYDNFNGVLDLDEQQVLELPNRVYATLDGWIRESLSELINNVLSLPPGSERDQAKIVLKQRMDTLFDKQLKRTLYAICRSLKILN</sequence>
<proteinExistence type="predicted"/>
<dbReference type="AlphaFoldDB" id="A0A075GDF0"/>
<accession>A0A075GDF0</accession>
<reference evidence="1" key="1">
    <citation type="journal article" date="2014" name="Genome Biol. Evol.">
        <title>Pangenome evidence for extensive interdomain horizontal transfer affecting lineage core and shell genes in uncultured planktonic thaumarchaeota and euryarchaeota.</title>
        <authorList>
            <person name="Deschamps P."/>
            <person name="Zivanovic Y."/>
            <person name="Moreira D."/>
            <person name="Rodriguez-Valera F."/>
            <person name="Lopez-Garcia P."/>
        </authorList>
    </citation>
    <scope>NUCLEOTIDE SEQUENCE</scope>
</reference>
<dbReference type="EMBL" id="KF900571">
    <property type="protein sequence ID" value="AIE99742.1"/>
    <property type="molecule type" value="Genomic_DNA"/>
</dbReference>
<protein>
    <submittedName>
        <fullName evidence="1">Uncharacterized protein</fullName>
    </submittedName>
</protein>
<organism evidence="1">
    <name type="scientific">uncultured marine thaumarchaeote KM3_115_G03</name>
    <dbReference type="NCBI Taxonomy" id="1455989"/>
    <lineage>
        <taxon>Archaea</taxon>
        <taxon>Nitrososphaerota</taxon>
        <taxon>environmental samples</taxon>
    </lineage>
</organism>